<dbReference type="GO" id="GO:0005634">
    <property type="term" value="C:nucleus"/>
    <property type="evidence" value="ECO:0007669"/>
    <property type="project" value="UniProtKB-SubCell"/>
</dbReference>
<evidence type="ECO:0000259" key="8">
    <source>
        <dbReference type="PROSITE" id="PS50048"/>
    </source>
</evidence>
<dbReference type="GO" id="GO:0000981">
    <property type="term" value="F:DNA-binding transcription factor activity, RNA polymerase II-specific"/>
    <property type="evidence" value="ECO:0007669"/>
    <property type="project" value="InterPro"/>
</dbReference>
<protein>
    <recommendedName>
        <fullName evidence="8">Zn(2)-C6 fungal-type domain-containing protein</fullName>
    </recommendedName>
</protein>
<dbReference type="PANTHER" id="PTHR47338">
    <property type="entry name" value="ZN(II)2CYS6 TRANSCRIPTION FACTOR (EUROFUNG)-RELATED"/>
    <property type="match status" value="1"/>
</dbReference>
<feature type="region of interest" description="Disordered" evidence="7">
    <location>
        <begin position="80"/>
        <end position="99"/>
    </location>
</feature>
<feature type="region of interest" description="Disordered" evidence="7">
    <location>
        <begin position="425"/>
        <end position="456"/>
    </location>
</feature>
<evidence type="ECO:0000256" key="7">
    <source>
        <dbReference type="SAM" id="MobiDB-lite"/>
    </source>
</evidence>
<evidence type="ECO:0000256" key="6">
    <source>
        <dbReference type="ARBA" id="ARBA00023242"/>
    </source>
</evidence>
<dbReference type="CDD" id="cd12148">
    <property type="entry name" value="fungal_TF_MHR"/>
    <property type="match status" value="1"/>
</dbReference>
<dbReference type="EMBL" id="JAPVEA010000007">
    <property type="protein sequence ID" value="KAJ5444340.1"/>
    <property type="molecule type" value="Genomic_DNA"/>
</dbReference>
<evidence type="ECO:0000313" key="9">
    <source>
        <dbReference type="EMBL" id="KAJ5444340.1"/>
    </source>
</evidence>
<reference evidence="9" key="2">
    <citation type="journal article" date="2023" name="IMA Fungus">
        <title>Comparative genomic study of the Penicillium genus elucidates a diverse pangenome and 15 lateral gene transfer events.</title>
        <authorList>
            <person name="Petersen C."/>
            <person name="Sorensen T."/>
            <person name="Nielsen M.R."/>
            <person name="Sondergaard T.E."/>
            <person name="Sorensen J.L."/>
            <person name="Fitzpatrick D.A."/>
            <person name="Frisvad J.C."/>
            <person name="Nielsen K.L."/>
        </authorList>
    </citation>
    <scope>NUCLEOTIDE SEQUENCE</scope>
    <source>
        <strain evidence="9">IBT 16125</strain>
    </source>
</reference>
<dbReference type="Gene3D" id="4.10.240.10">
    <property type="entry name" value="Zn(2)-C6 fungal-type DNA-binding domain"/>
    <property type="match status" value="1"/>
</dbReference>
<dbReference type="InterPro" id="IPR007219">
    <property type="entry name" value="XnlR_reg_dom"/>
</dbReference>
<feature type="region of interest" description="Disordered" evidence="7">
    <location>
        <begin position="698"/>
        <end position="720"/>
    </location>
</feature>
<dbReference type="Pfam" id="PF00172">
    <property type="entry name" value="Zn_clus"/>
    <property type="match status" value="1"/>
</dbReference>
<gene>
    <name evidence="9" type="ORF">N7458_008212</name>
</gene>
<evidence type="ECO:0000256" key="3">
    <source>
        <dbReference type="ARBA" id="ARBA00023015"/>
    </source>
</evidence>
<dbReference type="InterPro" id="IPR050815">
    <property type="entry name" value="TF_fung"/>
</dbReference>
<accession>A0AAD6G1V1</accession>
<feature type="region of interest" description="Disordered" evidence="7">
    <location>
        <begin position="125"/>
        <end position="160"/>
    </location>
</feature>
<dbReference type="RefSeq" id="XP_056764420.1">
    <property type="nucleotide sequence ID" value="XM_056911594.1"/>
</dbReference>
<keyword evidence="5" id="KW-0804">Transcription</keyword>
<dbReference type="SMART" id="SM00906">
    <property type="entry name" value="Fungal_trans"/>
    <property type="match status" value="1"/>
</dbReference>
<dbReference type="PROSITE" id="PS00463">
    <property type="entry name" value="ZN2_CY6_FUNGAL_1"/>
    <property type="match status" value="1"/>
</dbReference>
<keyword evidence="6" id="KW-0539">Nucleus</keyword>
<dbReference type="InterPro" id="IPR036864">
    <property type="entry name" value="Zn2-C6_fun-type_DNA-bd_sf"/>
</dbReference>
<comment type="subcellular location">
    <subcellularLocation>
        <location evidence="1">Nucleus</location>
    </subcellularLocation>
</comment>
<evidence type="ECO:0000256" key="1">
    <source>
        <dbReference type="ARBA" id="ARBA00004123"/>
    </source>
</evidence>
<dbReference type="SMART" id="SM00066">
    <property type="entry name" value="GAL4"/>
    <property type="match status" value="1"/>
</dbReference>
<dbReference type="GO" id="GO:0003677">
    <property type="term" value="F:DNA binding"/>
    <property type="evidence" value="ECO:0007669"/>
    <property type="project" value="UniProtKB-KW"/>
</dbReference>
<name>A0AAD6G1V1_9EURO</name>
<organism evidence="9 10">
    <name type="scientific">Penicillium daleae</name>
    <dbReference type="NCBI Taxonomy" id="63821"/>
    <lineage>
        <taxon>Eukaryota</taxon>
        <taxon>Fungi</taxon>
        <taxon>Dikarya</taxon>
        <taxon>Ascomycota</taxon>
        <taxon>Pezizomycotina</taxon>
        <taxon>Eurotiomycetes</taxon>
        <taxon>Eurotiomycetidae</taxon>
        <taxon>Eurotiales</taxon>
        <taxon>Aspergillaceae</taxon>
        <taxon>Penicillium</taxon>
    </lineage>
</organism>
<feature type="region of interest" description="Disordered" evidence="7">
    <location>
        <begin position="1"/>
        <end position="23"/>
    </location>
</feature>
<evidence type="ECO:0000256" key="5">
    <source>
        <dbReference type="ARBA" id="ARBA00023163"/>
    </source>
</evidence>
<proteinExistence type="predicted"/>
<feature type="compositionally biased region" description="Polar residues" evidence="7">
    <location>
        <begin position="81"/>
        <end position="98"/>
    </location>
</feature>
<dbReference type="SUPFAM" id="SSF57701">
    <property type="entry name" value="Zn2/Cys6 DNA-binding domain"/>
    <property type="match status" value="1"/>
</dbReference>
<dbReference type="CDD" id="cd00067">
    <property type="entry name" value="GAL4"/>
    <property type="match status" value="1"/>
</dbReference>
<comment type="caution">
    <text evidence="9">The sequence shown here is derived from an EMBL/GenBank/DDBJ whole genome shotgun (WGS) entry which is preliminary data.</text>
</comment>
<keyword evidence="3" id="KW-0805">Transcription regulation</keyword>
<dbReference type="GO" id="GO:0008270">
    <property type="term" value="F:zinc ion binding"/>
    <property type="evidence" value="ECO:0007669"/>
    <property type="project" value="InterPro"/>
</dbReference>
<evidence type="ECO:0000256" key="4">
    <source>
        <dbReference type="ARBA" id="ARBA00023125"/>
    </source>
</evidence>
<keyword evidence="2" id="KW-0479">Metal-binding</keyword>
<feature type="compositionally biased region" description="Polar residues" evidence="7">
    <location>
        <begin position="698"/>
        <end position="707"/>
    </location>
</feature>
<dbReference type="InterPro" id="IPR001138">
    <property type="entry name" value="Zn2Cys6_DnaBD"/>
</dbReference>
<keyword evidence="10" id="KW-1185">Reference proteome</keyword>
<evidence type="ECO:0000313" key="10">
    <source>
        <dbReference type="Proteomes" id="UP001213681"/>
    </source>
</evidence>
<reference evidence="9" key="1">
    <citation type="submission" date="2022-12" db="EMBL/GenBank/DDBJ databases">
        <authorList>
            <person name="Petersen C."/>
        </authorList>
    </citation>
    <scope>NUCLEOTIDE SEQUENCE</scope>
    <source>
        <strain evidence="9">IBT 16125</strain>
    </source>
</reference>
<feature type="compositionally biased region" description="Polar residues" evidence="7">
    <location>
        <begin position="437"/>
        <end position="456"/>
    </location>
</feature>
<evidence type="ECO:0000256" key="2">
    <source>
        <dbReference type="ARBA" id="ARBA00022723"/>
    </source>
</evidence>
<dbReference type="Pfam" id="PF04082">
    <property type="entry name" value="Fungal_trans"/>
    <property type="match status" value="1"/>
</dbReference>
<dbReference type="PROSITE" id="PS50048">
    <property type="entry name" value="ZN2_CY6_FUNGAL_2"/>
    <property type="match status" value="1"/>
</dbReference>
<dbReference type="Proteomes" id="UP001213681">
    <property type="component" value="Unassembled WGS sequence"/>
</dbReference>
<dbReference type="AlphaFoldDB" id="A0AAD6G1V1"/>
<keyword evidence="4" id="KW-0238">DNA-binding</keyword>
<dbReference type="GeneID" id="81601837"/>
<dbReference type="GO" id="GO:0006351">
    <property type="term" value="P:DNA-templated transcription"/>
    <property type="evidence" value="ECO:0007669"/>
    <property type="project" value="InterPro"/>
</dbReference>
<dbReference type="PANTHER" id="PTHR47338:SF23">
    <property type="entry name" value="ZN(II)2CYS6 TRANSCRIPTION FACTOR (EUROFUNG)"/>
    <property type="match status" value="1"/>
</dbReference>
<feature type="domain" description="Zn(2)-C6 fungal-type" evidence="8">
    <location>
        <begin position="19"/>
        <end position="49"/>
    </location>
</feature>
<sequence length="837" mass="93398">MDPLNESEEGGTNAPDRPSCQGCRKRKLKCSRQSPTCSQCERLGSPCVYDAKKGKPGLKTGAVESLSRRIEVLEDALLQAKENNSGHNSNEFRSQSPGNERLDGVVNLLSTVCMELCKFNNRNDSRSHDSSFNSMARPPYNGESVGTPSQPDGYEIHGSPYARPRKRRRIDSCGNPKIELALPLEDLLDATTSLPPSELLENIVTAYFINVQPWIPILHETRFRARVHDPEQRTRLVIVIHAIIVAAIRFAHPEAHGLSTTDVESQTRKSRSIVVLNAMDSLSVEHLQALTIIAFDDIGNGNTSRAWSIVGSLTRTVEYLRLSIEDEDDDTQRLLKPLLSLPPSKEWVEEEERRRVFWNIFNLDRFCSVVTGWNTSLTADDVHRRLPADGGLWHREEPVTTPYFGIWDRSEARIGNSIAFLPAQYSNNPKSPKPVPDSNSPHSSPQDISHPVPNSAQPDMSTVGAFAYCIEATESLSRVTTFFLQQKINFQDRRDVSSWLTRFKELDLRLVHWKMFLPQKWRDSNISRQPTLIHMDPNLTLTHVTHNTSMILLHQRIAYPPAEWANIVRLPSVCSAETCQNAAIEIQNMTAKYLSNTLESSPVSNQFIFCVFVAARVLLVHWRYYGSELAQEMWELVNSLDQMAYRWLGAGPSSTGRGHCLASTYADHLRDLHQRCIAAPHFSVDVLGYSTVVSNPQTQSATRSVMSGRTPAEQHHQSRDELPYNANPAMFANYSATDTPTGQGVASSEPPWAMNKGDLSRGQMASDFVDSGRGPAVATGVTPGVDYSINCVAPADELSNISYLLLDQRFMDMDRVISLDDMMFSTNMAASVNGATG</sequence>